<feature type="coiled-coil region" evidence="1">
    <location>
        <begin position="21"/>
        <end position="48"/>
    </location>
</feature>
<evidence type="ECO:0000313" key="2">
    <source>
        <dbReference type="EMBL" id="AGH94581.1"/>
    </source>
</evidence>
<accession>M4V987</accession>
<evidence type="ECO:0000313" key="3">
    <source>
        <dbReference type="Proteomes" id="UP000012040"/>
    </source>
</evidence>
<feature type="coiled-coil region" evidence="1">
    <location>
        <begin position="109"/>
        <end position="136"/>
    </location>
</feature>
<gene>
    <name evidence="2" type="ORF">A11Q_361</name>
</gene>
<organism evidence="2 3">
    <name type="scientific">Pseudobdellovibrio exovorus JSS</name>
    <dbReference type="NCBI Taxonomy" id="1184267"/>
    <lineage>
        <taxon>Bacteria</taxon>
        <taxon>Pseudomonadati</taxon>
        <taxon>Bdellovibrionota</taxon>
        <taxon>Bdellovibrionia</taxon>
        <taxon>Bdellovibrionales</taxon>
        <taxon>Pseudobdellovibrionaceae</taxon>
        <taxon>Pseudobdellovibrio</taxon>
    </lineage>
</organism>
<keyword evidence="3" id="KW-1185">Reference proteome</keyword>
<evidence type="ECO:0000256" key="1">
    <source>
        <dbReference type="SAM" id="Coils"/>
    </source>
</evidence>
<dbReference type="HOGENOM" id="CLU_1607633_0_0_7"/>
<dbReference type="Proteomes" id="UP000012040">
    <property type="component" value="Chromosome"/>
</dbReference>
<dbReference type="AlphaFoldDB" id="M4V987"/>
<proteinExistence type="predicted"/>
<sequence>MTAAIKYLDIKDLIQAQHGTLRFLLKEIENLIEQEQDYQGLLSQLIAEFDCLLQAERRTLIRACYHLNRLVPEVEDVVEDSAIIQILVADMKSHAENTENRTSSDMRSAQKLRVLLQLIEKLLSQKEEKILNLVRETFSYKQMFDMGVIFRRELLLRRSPSVLHQ</sequence>
<dbReference type="PATRIC" id="fig|1184267.3.peg.364"/>
<dbReference type="KEGG" id="bex:A11Q_361"/>
<name>M4V987_9BACT</name>
<protein>
    <submittedName>
        <fullName evidence="2">Uncharacterized protein</fullName>
    </submittedName>
</protein>
<dbReference type="RefSeq" id="WP_015469071.1">
    <property type="nucleotide sequence ID" value="NC_020813.1"/>
</dbReference>
<reference evidence="2 3" key="1">
    <citation type="journal article" date="2013" name="ISME J.">
        <title>By their genes ye shall know them: genomic signatures of predatory bacteria.</title>
        <authorList>
            <person name="Pasternak Z."/>
            <person name="Pietrokovski S."/>
            <person name="Rotem O."/>
            <person name="Gophna U."/>
            <person name="Lurie-Weinberger M.N."/>
            <person name="Jurkevitch E."/>
        </authorList>
    </citation>
    <scope>NUCLEOTIDE SEQUENCE [LARGE SCALE GENOMIC DNA]</scope>
    <source>
        <strain evidence="2 3">JSS</strain>
    </source>
</reference>
<keyword evidence="1" id="KW-0175">Coiled coil</keyword>
<dbReference type="EMBL" id="CP003537">
    <property type="protein sequence ID" value="AGH94581.1"/>
    <property type="molecule type" value="Genomic_DNA"/>
</dbReference>